<evidence type="ECO:0000313" key="2">
    <source>
        <dbReference type="EnsemblMetazoa" id="CJA36525.1"/>
    </source>
</evidence>
<name>A0A8R1IT89_CAEJA</name>
<protein>
    <recommendedName>
        <fullName evidence="4">Secreted protein</fullName>
    </recommendedName>
</protein>
<feature type="chain" id="PRO_5035895833" description="Secreted protein" evidence="1">
    <location>
        <begin position="23"/>
        <end position="68"/>
    </location>
</feature>
<organism evidence="2 3">
    <name type="scientific">Caenorhabditis japonica</name>
    <dbReference type="NCBI Taxonomy" id="281687"/>
    <lineage>
        <taxon>Eukaryota</taxon>
        <taxon>Metazoa</taxon>
        <taxon>Ecdysozoa</taxon>
        <taxon>Nematoda</taxon>
        <taxon>Chromadorea</taxon>
        <taxon>Rhabditida</taxon>
        <taxon>Rhabditina</taxon>
        <taxon>Rhabditomorpha</taxon>
        <taxon>Rhabditoidea</taxon>
        <taxon>Rhabditidae</taxon>
        <taxon>Peloderinae</taxon>
        <taxon>Caenorhabditis</taxon>
    </lineage>
</organism>
<evidence type="ECO:0008006" key="4">
    <source>
        <dbReference type="Google" id="ProtNLM"/>
    </source>
</evidence>
<feature type="signal peptide" evidence="1">
    <location>
        <begin position="1"/>
        <end position="22"/>
    </location>
</feature>
<dbReference type="EnsemblMetazoa" id="CJA36525.1">
    <property type="protein sequence ID" value="CJA36525.1"/>
    <property type="gene ID" value="WBGene00212372"/>
</dbReference>
<sequence length="68" mass="7146">MFAFSIVTTTILLSLSFTIVASRWVQGGGRLHASFRAAHAHCLMVGVSALSETHAQTGAGSSLLVLFI</sequence>
<dbReference type="AlphaFoldDB" id="A0A8R1IT89"/>
<keyword evidence="1" id="KW-0732">Signal</keyword>
<keyword evidence="3" id="KW-1185">Reference proteome</keyword>
<evidence type="ECO:0000256" key="1">
    <source>
        <dbReference type="SAM" id="SignalP"/>
    </source>
</evidence>
<evidence type="ECO:0000313" key="3">
    <source>
        <dbReference type="Proteomes" id="UP000005237"/>
    </source>
</evidence>
<reference evidence="2" key="2">
    <citation type="submission" date="2022-06" db="UniProtKB">
        <authorList>
            <consortium name="EnsemblMetazoa"/>
        </authorList>
    </citation>
    <scope>IDENTIFICATION</scope>
    <source>
        <strain evidence="2">DF5081</strain>
    </source>
</reference>
<dbReference type="Proteomes" id="UP000005237">
    <property type="component" value="Unassembled WGS sequence"/>
</dbReference>
<proteinExistence type="predicted"/>
<accession>A0A8R1IT89</accession>
<reference evidence="3" key="1">
    <citation type="submission" date="2010-08" db="EMBL/GenBank/DDBJ databases">
        <authorList>
            <consortium name="Caenorhabditis japonica Sequencing Consortium"/>
            <person name="Wilson R.K."/>
        </authorList>
    </citation>
    <scope>NUCLEOTIDE SEQUENCE [LARGE SCALE GENOMIC DNA]</scope>
    <source>
        <strain evidence="3">DF5081</strain>
    </source>
</reference>